<evidence type="ECO:0000313" key="9">
    <source>
        <dbReference type="Proteomes" id="UP000196531"/>
    </source>
</evidence>
<comment type="similarity">
    <text evidence="2">Belongs to the chromate ion transporter (CHR) (TC 2.A.51) family.</text>
</comment>
<dbReference type="AlphaFoldDB" id="A0A1Y5FBV4"/>
<evidence type="ECO:0000256" key="6">
    <source>
        <dbReference type="ARBA" id="ARBA00023136"/>
    </source>
</evidence>
<evidence type="ECO:0000256" key="7">
    <source>
        <dbReference type="SAM" id="Phobius"/>
    </source>
</evidence>
<gene>
    <name evidence="8" type="ORF">A9Q84_15015</name>
</gene>
<comment type="subcellular location">
    <subcellularLocation>
        <location evidence="1">Cell membrane</location>
        <topology evidence="1">Multi-pass membrane protein</topology>
    </subcellularLocation>
</comment>
<name>A0A1Y5FBV4_9BACT</name>
<feature type="transmembrane region" description="Helical" evidence="7">
    <location>
        <begin position="289"/>
        <end position="309"/>
    </location>
</feature>
<evidence type="ECO:0000313" key="8">
    <source>
        <dbReference type="EMBL" id="OUR95886.1"/>
    </source>
</evidence>
<feature type="transmembrane region" description="Helical" evidence="7">
    <location>
        <begin position="12"/>
        <end position="31"/>
    </location>
</feature>
<accession>A0A1Y5FBV4</accession>
<feature type="transmembrane region" description="Helical" evidence="7">
    <location>
        <begin position="111"/>
        <end position="129"/>
    </location>
</feature>
<feature type="transmembrane region" description="Helical" evidence="7">
    <location>
        <begin position="141"/>
        <end position="172"/>
    </location>
</feature>
<feature type="transmembrane region" description="Helical" evidence="7">
    <location>
        <begin position="315"/>
        <end position="333"/>
    </location>
</feature>
<dbReference type="GO" id="GO:0005886">
    <property type="term" value="C:plasma membrane"/>
    <property type="evidence" value="ECO:0007669"/>
    <property type="project" value="UniProtKB-SubCell"/>
</dbReference>
<dbReference type="PIRSF" id="PIRSF004810">
    <property type="entry name" value="ChrA"/>
    <property type="match status" value="1"/>
</dbReference>
<reference evidence="9" key="1">
    <citation type="journal article" date="2017" name="Proc. Natl. Acad. Sci. U.S.A.">
        <title>Simulation of Deepwater Horizon oil plume reveals substrate specialization within a complex community of hydrocarbon-degraders.</title>
        <authorList>
            <person name="Hu P."/>
            <person name="Dubinsky E.A."/>
            <person name="Probst A.J."/>
            <person name="Wang J."/>
            <person name="Sieber C.M.K."/>
            <person name="Tom L.M."/>
            <person name="Gardinali P."/>
            <person name="Banfield J.F."/>
            <person name="Atlas R.M."/>
            <person name="Andersen G.L."/>
        </authorList>
    </citation>
    <scope>NUCLEOTIDE SEQUENCE [LARGE SCALE GENOMIC DNA]</scope>
</reference>
<dbReference type="PANTHER" id="PTHR33567:SF3">
    <property type="entry name" value="CHROMATE ION TRANSPORTER (EUROFUNG)"/>
    <property type="match status" value="1"/>
</dbReference>
<evidence type="ECO:0000256" key="1">
    <source>
        <dbReference type="ARBA" id="ARBA00004651"/>
    </source>
</evidence>
<keyword evidence="5 7" id="KW-1133">Transmembrane helix</keyword>
<dbReference type="InterPro" id="IPR014047">
    <property type="entry name" value="Chr_Tranpt_l_chain"/>
</dbReference>
<evidence type="ECO:0000256" key="3">
    <source>
        <dbReference type="ARBA" id="ARBA00022475"/>
    </source>
</evidence>
<dbReference type="GO" id="GO:0015109">
    <property type="term" value="F:chromate transmembrane transporter activity"/>
    <property type="evidence" value="ECO:0007669"/>
    <property type="project" value="InterPro"/>
</dbReference>
<evidence type="ECO:0000256" key="2">
    <source>
        <dbReference type="ARBA" id="ARBA00005262"/>
    </source>
</evidence>
<sequence>MLHKLNEIFKLFFHLGLVAFGGPAAHIAMIHREVVDKRKWMDEDHFLDLVGATALIPGPNSTEMVIHCGFHRGGVSGLFVAGLSFIFPACLLTGILAYLYTLAYEIPNFEAYMIGIKPVVLILIFQALQKLWKKAIKSYELAFVAALVLALGFSGIGEAFALILGGVVGFLILKVKSSTGLKSIVLPSIFWVFAKIGSILFGSGYVLIAYLQDEIVERRGWLTSAQIADAVAIGQFTPGPVLSTSTFIGFLLAGKWGAVLASLGIFLPSFLFVLLLNPFIPKMRKSKNFSLLLDSINAGAIGLMAYALYPLGKVAFLNPVGIIVFILIVGVLWKFPKLSSLKLVSLGIVLGVVFESAQKFLLA</sequence>
<feature type="transmembrane region" description="Helical" evidence="7">
    <location>
        <begin position="184"/>
        <end position="208"/>
    </location>
</feature>
<keyword evidence="3" id="KW-1003">Cell membrane</keyword>
<protein>
    <recommendedName>
        <fullName evidence="10">Chromate transporter</fullName>
    </recommendedName>
</protein>
<dbReference type="PANTHER" id="PTHR33567">
    <property type="entry name" value="CHROMATE ION TRANSPORTER (EUROFUNG)"/>
    <property type="match status" value="1"/>
</dbReference>
<evidence type="ECO:0008006" key="10">
    <source>
        <dbReference type="Google" id="ProtNLM"/>
    </source>
</evidence>
<comment type="caution">
    <text evidence="8">The sequence shown here is derived from an EMBL/GenBank/DDBJ whole genome shotgun (WGS) entry which is preliminary data.</text>
</comment>
<dbReference type="InterPro" id="IPR003370">
    <property type="entry name" value="Chromate_transpt"/>
</dbReference>
<feature type="transmembrane region" description="Helical" evidence="7">
    <location>
        <begin position="256"/>
        <end position="277"/>
    </location>
</feature>
<proteinExistence type="inferred from homology"/>
<keyword evidence="6 7" id="KW-0472">Membrane</keyword>
<organism evidence="8 9">
    <name type="scientific">Halobacteriovorax marinus</name>
    <dbReference type="NCBI Taxonomy" id="97084"/>
    <lineage>
        <taxon>Bacteria</taxon>
        <taxon>Pseudomonadati</taxon>
        <taxon>Bdellovibrionota</taxon>
        <taxon>Bacteriovoracia</taxon>
        <taxon>Bacteriovoracales</taxon>
        <taxon>Halobacteriovoraceae</taxon>
        <taxon>Halobacteriovorax</taxon>
    </lineage>
</organism>
<evidence type="ECO:0000256" key="5">
    <source>
        <dbReference type="ARBA" id="ARBA00022989"/>
    </source>
</evidence>
<dbReference type="Proteomes" id="UP000196531">
    <property type="component" value="Unassembled WGS sequence"/>
</dbReference>
<dbReference type="Pfam" id="PF02417">
    <property type="entry name" value="Chromate_transp"/>
    <property type="match status" value="2"/>
</dbReference>
<keyword evidence="4 7" id="KW-0812">Transmembrane</keyword>
<dbReference type="EMBL" id="MAAO01000007">
    <property type="protein sequence ID" value="OUR95886.1"/>
    <property type="molecule type" value="Genomic_DNA"/>
</dbReference>
<feature type="transmembrane region" description="Helical" evidence="7">
    <location>
        <begin position="78"/>
        <end position="99"/>
    </location>
</feature>
<evidence type="ECO:0000256" key="4">
    <source>
        <dbReference type="ARBA" id="ARBA00022692"/>
    </source>
</evidence>